<protein>
    <submittedName>
        <fullName evidence="2">Uncharacterized protein</fullName>
    </submittedName>
</protein>
<dbReference type="EMBL" id="CABDUW010000056">
    <property type="protein sequence ID" value="VTJ55743.1"/>
    <property type="molecule type" value="Genomic_DNA"/>
</dbReference>
<dbReference type="AlphaFoldDB" id="A0A5E4AEG7"/>
<sequence length="108" mass="11877">MRSRSFTRHCHGPREPTTQASPLTAFLFQRHLRGSAGPYSHPAQRVPGSMLQGFRGLTTQPTDTGRESTLRRRPSGTAREGYHREPPRSAVAVAVAESNTRPDPLDTG</sequence>
<proteinExistence type="predicted"/>
<evidence type="ECO:0000313" key="3">
    <source>
        <dbReference type="Proteomes" id="UP000335636"/>
    </source>
</evidence>
<organism evidence="2 3">
    <name type="scientific">Marmota monax</name>
    <name type="common">Woodchuck</name>
    <dbReference type="NCBI Taxonomy" id="9995"/>
    <lineage>
        <taxon>Eukaryota</taxon>
        <taxon>Metazoa</taxon>
        <taxon>Chordata</taxon>
        <taxon>Craniata</taxon>
        <taxon>Vertebrata</taxon>
        <taxon>Euteleostomi</taxon>
        <taxon>Mammalia</taxon>
        <taxon>Eutheria</taxon>
        <taxon>Euarchontoglires</taxon>
        <taxon>Glires</taxon>
        <taxon>Rodentia</taxon>
        <taxon>Sciuromorpha</taxon>
        <taxon>Sciuridae</taxon>
        <taxon>Xerinae</taxon>
        <taxon>Marmotini</taxon>
        <taxon>Marmota</taxon>
    </lineage>
</organism>
<reference evidence="2" key="1">
    <citation type="submission" date="2019-04" db="EMBL/GenBank/DDBJ databases">
        <authorList>
            <person name="Alioto T."/>
            <person name="Alioto T."/>
        </authorList>
    </citation>
    <scope>NUCLEOTIDE SEQUENCE [LARGE SCALE GENOMIC DNA]</scope>
</reference>
<dbReference type="Proteomes" id="UP000335636">
    <property type="component" value="Unassembled WGS sequence"/>
</dbReference>
<accession>A0A5E4AEG7</accession>
<name>A0A5E4AEG7_MARMO</name>
<feature type="region of interest" description="Disordered" evidence="1">
    <location>
        <begin position="1"/>
        <end position="108"/>
    </location>
</feature>
<keyword evidence="3" id="KW-1185">Reference proteome</keyword>
<gene>
    <name evidence="2" type="ORF">MONAX_5E021610</name>
</gene>
<evidence type="ECO:0000313" key="2">
    <source>
        <dbReference type="EMBL" id="VTJ55743.1"/>
    </source>
</evidence>
<evidence type="ECO:0000256" key="1">
    <source>
        <dbReference type="SAM" id="MobiDB-lite"/>
    </source>
</evidence>
<comment type="caution">
    <text evidence="2">The sequence shown here is derived from an EMBL/GenBank/DDBJ whole genome shotgun (WGS) entry which is preliminary data.</text>
</comment>
<feature type="compositionally biased region" description="Basic residues" evidence="1">
    <location>
        <begin position="1"/>
        <end position="11"/>
    </location>
</feature>